<evidence type="ECO:0000259" key="1">
    <source>
        <dbReference type="Pfam" id="PF10536"/>
    </source>
</evidence>
<dbReference type="EMBL" id="JBJUIK010000010">
    <property type="protein sequence ID" value="KAL3515823.1"/>
    <property type="molecule type" value="Genomic_DNA"/>
</dbReference>
<keyword evidence="3" id="KW-1185">Reference proteome</keyword>
<name>A0ABD2ZDK7_9GENT</name>
<dbReference type="InterPro" id="IPR019557">
    <property type="entry name" value="AminoTfrase-like_pln_mobile"/>
</dbReference>
<protein>
    <recommendedName>
        <fullName evidence="1">Aminotransferase-like plant mobile domain-containing protein</fullName>
    </recommendedName>
</protein>
<reference evidence="2 3" key="1">
    <citation type="submission" date="2024-11" db="EMBL/GenBank/DDBJ databases">
        <title>A near-complete genome assembly of Cinchona calisaya.</title>
        <authorList>
            <person name="Lian D.C."/>
            <person name="Zhao X.W."/>
            <person name="Wei L."/>
        </authorList>
    </citation>
    <scope>NUCLEOTIDE SEQUENCE [LARGE SCALE GENOMIC DNA]</scope>
    <source>
        <tissue evidence="2">Nenye</tissue>
    </source>
</reference>
<dbReference type="AlphaFoldDB" id="A0ABD2ZDK7"/>
<dbReference type="Proteomes" id="UP001630127">
    <property type="component" value="Unassembled WGS sequence"/>
</dbReference>
<feature type="domain" description="Aminotransferase-like plant mobile" evidence="1">
    <location>
        <begin position="2"/>
        <end position="167"/>
    </location>
</feature>
<proteinExistence type="predicted"/>
<dbReference type="Pfam" id="PF10536">
    <property type="entry name" value="PMD"/>
    <property type="match status" value="1"/>
</dbReference>
<evidence type="ECO:0000313" key="2">
    <source>
        <dbReference type="EMBL" id="KAL3515823.1"/>
    </source>
</evidence>
<organism evidence="2 3">
    <name type="scientific">Cinchona calisaya</name>
    <dbReference type="NCBI Taxonomy" id="153742"/>
    <lineage>
        <taxon>Eukaryota</taxon>
        <taxon>Viridiplantae</taxon>
        <taxon>Streptophyta</taxon>
        <taxon>Embryophyta</taxon>
        <taxon>Tracheophyta</taxon>
        <taxon>Spermatophyta</taxon>
        <taxon>Magnoliopsida</taxon>
        <taxon>eudicotyledons</taxon>
        <taxon>Gunneridae</taxon>
        <taxon>Pentapetalae</taxon>
        <taxon>asterids</taxon>
        <taxon>lamiids</taxon>
        <taxon>Gentianales</taxon>
        <taxon>Rubiaceae</taxon>
        <taxon>Cinchonoideae</taxon>
        <taxon>Cinchoneae</taxon>
        <taxon>Cinchona</taxon>
    </lineage>
</organism>
<accession>A0ABD2ZDK7</accession>
<comment type="caution">
    <text evidence="2">The sequence shown here is derived from an EMBL/GenBank/DDBJ whole genome shotgun (WGS) entry which is preliminary data.</text>
</comment>
<gene>
    <name evidence="2" type="ORF">ACH5RR_022725</name>
</gene>
<dbReference type="PANTHER" id="PTHR36607:SF23">
    <property type="entry name" value="AMINOTRANSFERASE-LIKE PLANT MOBILE DOMAIN-CONTAINING PROTEIN"/>
    <property type="match status" value="1"/>
</dbReference>
<dbReference type="PANTHER" id="PTHR36607">
    <property type="entry name" value="1,2-DIHYDROXY-3-KETO-5-METHYLTHIOPENTENE DIOXYGENASE 4"/>
    <property type="match status" value="1"/>
</dbReference>
<evidence type="ECO:0000313" key="3">
    <source>
        <dbReference type="Proteomes" id="UP001630127"/>
    </source>
</evidence>
<sequence length="193" mass="22094">MACKMAQGNKISLAPTVLGFVYHKLGEICTNKEVHDIANALFPIHLLVGWLGKHFLALYHSRLVCDFPQNYPLLAGYSGILAEITISQAWLVFRSEQHLKYYSNPPKQIRDMKFLHIDNLSLNNFQLLLSIRYASLPIRAGSVLWIEAYYPNRFARQFSFDHGVPDNDLEFSVLESNNCHISYLSIAKEKTFS</sequence>